<feature type="compositionally biased region" description="Basic and acidic residues" evidence="1">
    <location>
        <begin position="1"/>
        <end position="21"/>
    </location>
</feature>
<protein>
    <submittedName>
        <fullName evidence="2">AlNc14C60G4401 protein</fullName>
    </submittedName>
</protein>
<reference evidence="2" key="1">
    <citation type="journal article" date="2011" name="PLoS Biol.">
        <title>Gene gain and loss during evolution of obligate parasitism in the white rust pathogen of Arabidopsis thaliana.</title>
        <authorList>
            <person name="Kemen E."/>
            <person name="Gardiner A."/>
            <person name="Schultz-Larsen T."/>
            <person name="Kemen A.C."/>
            <person name="Balmuth A.L."/>
            <person name="Robert-Seilaniantz A."/>
            <person name="Bailey K."/>
            <person name="Holub E."/>
            <person name="Studholme D.J."/>
            <person name="Maclean D."/>
            <person name="Jones J.D."/>
        </authorList>
    </citation>
    <scope>NUCLEOTIDE SEQUENCE</scope>
</reference>
<gene>
    <name evidence="2" type="primary">AlNc14C60G4401</name>
    <name evidence="2" type="ORF">ALNC14_050810</name>
</gene>
<dbReference type="EMBL" id="FR824105">
    <property type="protein sequence ID" value="CCA18938.1"/>
    <property type="molecule type" value="Genomic_DNA"/>
</dbReference>
<evidence type="ECO:0000313" key="2">
    <source>
        <dbReference type="EMBL" id="CCA18938.1"/>
    </source>
</evidence>
<feature type="compositionally biased region" description="Polar residues" evidence="1">
    <location>
        <begin position="26"/>
        <end position="43"/>
    </location>
</feature>
<dbReference type="HOGENOM" id="CLU_2282683_0_0_1"/>
<dbReference type="AlphaFoldDB" id="F0WCL7"/>
<reference evidence="2" key="2">
    <citation type="submission" date="2011-02" db="EMBL/GenBank/DDBJ databases">
        <authorList>
            <person name="MacLean D."/>
        </authorList>
    </citation>
    <scope>NUCLEOTIDE SEQUENCE</scope>
</reference>
<organism evidence="2">
    <name type="scientific">Albugo laibachii Nc14</name>
    <dbReference type="NCBI Taxonomy" id="890382"/>
    <lineage>
        <taxon>Eukaryota</taxon>
        <taxon>Sar</taxon>
        <taxon>Stramenopiles</taxon>
        <taxon>Oomycota</taxon>
        <taxon>Peronosporomycetes</taxon>
        <taxon>Albuginales</taxon>
        <taxon>Albuginaceae</taxon>
        <taxon>Albugo</taxon>
    </lineage>
</organism>
<proteinExistence type="predicted"/>
<accession>F0WCL7</accession>
<sequence>MKRDRDQSKPKIFKPRVERFPRSTKGRQSSTQDVRPTWSNPKESLTIGAGNFQQHHNGSECTVRYPGWLVVRTKSVLEQVMCKTISGIECPNESEASVFEDG</sequence>
<evidence type="ECO:0000256" key="1">
    <source>
        <dbReference type="SAM" id="MobiDB-lite"/>
    </source>
</evidence>
<feature type="region of interest" description="Disordered" evidence="1">
    <location>
        <begin position="1"/>
        <end position="44"/>
    </location>
</feature>
<name>F0WCL7_9STRA</name>